<reference evidence="2 3" key="1">
    <citation type="submission" date="2018-06" db="EMBL/GenBank/DDBJ databases">
        <title>The Genome of Cuscuta australis (Dodder) Provides Insight into the Evolution of Plant Parasitism.</title>
        <authorList>
            <person name="Liu H."/>
        </authorList>
    </citation>
    <scope>NUCLEOTIDE SEQUENCE [LARGE SCALE GENOMIC DNA]</scope>
    <source>
        <strain evidence="3">cv. Yunnan</strain>
        <tissue evidence="2">Vines</tissue>
    </source>
</reference>
<evidence type="ECO:0000313" key="2">
    <source>
        <dbReference type="EMBL" id="RAL53421.1"/>
    </source>
</evidence>
<proteinExistence type="predicted"/>
<evidence type="ECO:0000313" key="3">
    <source>
        <dbReference type="Proteomes" id="UP000249390"/>
    </source>
</evidence>
<sequence length="128" mass="14140">MSDGDSIDSRAFTEHKTSSSDRLTGIVLIGVIAAIVFWFVCYLVLYHRRTRCETVVAATTRQVSLALVAGLLSCTFDPVAGDVTDNCVVCLEEFELGQDENLELIFIHFIEEGYIKVGSVVDFLCVKI</sequence>
<keyword evidence="1" id="KW-0472">Membrane</keyword>
<evidence type="ECO:0000256" key="1">
    <source>
        <dbReference type="SAM" id="Phobius"/>
    </source>
</evidence>
<dbReference type="EMBL" id="NQVE01000027">
    <property type="protein sequence ID" value="RAL53421.1"/>
    <property type="molecule type" value="Genomic_DNA"/>
</dbReference>
<keyword evidence="1" id="KW-1133">Transmembrane helix</keyword>
<name>A0A328EA83_9ASTE</name>
<dbReference type="Proteomes" id="UP000249390">
    <property type="component" value="Unassembled WGS sequence"/>
</dbReference>
<dbReference type="AlphaFoldDB" id="A0A328EA83"/>
<keyword evidence="3" id="KW-1185">Reference proteome</keyword>
<feature type="transmembrane region" description="Helical" evidence="1">
    <location>
        <begin position="23"/>
        <end position="45"/>
    </location>
</feature>
<comment type="caution">
    <text evidence="2">The sequence shown here is derived from an EMBL/GenBank/DDBJ whole genome shotgun (WGS) entry which is preliminary data.</text>
</comment>
<accession>A0A328EA83</accession>
<organism evidence="2 3">
    <name type="scientific">Cuscuta australis</name>
    <dbReference type="NCBI Taxonomy" id="267555"/>
    <lineage>
        <taxon>Eukaryota</taxon>
        <taxon>Viridiplantae</taxon>
        <taxon>Streptophyta</taxon>
        <taxon>Embryophyta</taxon>
        <taxon>Tracheophyta</taxon>
        <taxon>Spermatophyta</taxon>
        <taxon>Magnoliopsida</taxon>
        <taxon>eudicotyledons</taxon>
        <taxon>Gunneridae</taxon>
        <taxon>Pentapetalae</taxon>
        <taxon>asterids</taxon>
        <taxon>lamiids</taxon>
        <taxon>Solanales</taxon>
        <taxon>Convolvulaceae</taxon>
        <taxon>Cuscuteae</taxon>
        <taxon>Cuscuta</taxon>
        <taxon>Cuscuta subgen. Grammica</taxon>
        <taxon>Cuscuta sect. Cleistogrammica</taxon>
    </lineage>
</organism>
<gene>
    <name evidence="2" type="ORF">DM860_007093</name>
</gene>
<keyword evidence="1" id="KW-0812">Transmembrane</keyword>
<protein>
    <submittedName>
        <fullName evidence="2">Uncharacterized protein</fullName>
    </submittedName>
</protein>